<proteinExistence type="predicted"/>
<reference evidence="2 3" key="1">
    <citation type="submission" date="2019-03" db="EMBL/GenBank/DDBJ databases">
        <title>First draft genome of Liparis tanakae, snailfish: a comprehensive survey of snailfish specific genes.</title>
        <authorList>
            <person name="Kim W."/>
            <person name="Song I."/>
            <person name="Jeong J.-H."/>
            <person name="Kim D."/>
            <person name="Kim S."/>
            <person name="Ryu S."/>
            <person name="Song J.Y."/>
            <person name="Lee S.K."/>
        </authorList>
    </citation>
    <scope>NUCLEOTIDE SEQUENCE [LARGE SCALE GENOMIC DNA]</scope>
    <source>
        <tissue evidence="2">Muscle</tissue>
    </source>
</reference>
<evidence type="ECO:0000256" key="1">
    <source>
        <dbReference type="SAM" id="MobiDB-lite"/>
    </source>
</evidence>
<dbReference type="AlphaFoldDB" id="A0A4Z2GNU6"/>
<keyword evidence="3" id="KW-1185">Reference proteome</keyword>
<name>A0A4Z2GNU6_9TELE</name>
<feature type="compositionally biased region" description="Basic and acidic residues" evidence="1">
    <location>
        <begin position="50"/>
        <end position="85"/>
    </location>
</feature>
<feature type="compositionally biased region" description="Gly residues" evidence="1">
    <location>
        <begin position="24"/>
        <end position="38"/>
    </location>
</feature>
<comment type="caution">
    <text evidence="2">The sequence shown here is derived from an EMBL/GenBank/DDBJ whole genome shotgun (WGS) entry which is preliminary data.</text>
</comment>
<gene>
    <name evidence="2" type="ORF">EYF80_034580</name>
</gene>
<dbReference type="Proteomes" id="UP000314294">
    <property type="component" value="Unassembled WGS sequence"/>
</dbReference>
<organism evidence="2 3">
    <name type="scientific">Liparis tanakae</name>
    <name type="common">Tanaka's snailfish</name>
    <dbReference type="NCBI Taxonomy" id="230148"/>
    <lineage>
        <taxon>Eukaryota</taxon>
        <taxon>Metazoa</taxon>
        <taxon>Chordata</taxon>
        <taxon>Craniata</taxon>
        <taxon>Vertebrata</taxon>
        <taxon>Euteleostomi</taxon>
        <taxon>Actinopterygii</taxon>
        <taxon>Neopterygii</taxon>
        <taxon>Teleostei</taxon>
        <taxon>Neoteleostei</taxon>
        <taxon>Acanthomorphata</taxon>
        <taxon>Eupercaria</taxon>
        <taxon>Perciformes</taxon>
        <taxon>Cottioidei</taxon>
        <taxon>Cottales</taxon>
        <taxon>Liparidae</taxon>
        <taxon>Liparis</taxon>
    </lineage>
</organism>
<protein>
    <submittedName>
        <fullName evidence="2">Uncharacterized protein</fullName>
    </submittedName>
</protein>
<evidence type="ECO:0000313" key="3">
    <source>
        <dbReference type="Proteomes" id="UP000314294"/>
    </source>
</evidence>
<feature type="region of interest" description="Disordered" evidence="1">
    <location>
        <begin position="1"/>
        <end position="85"/>
    </location>
</feature>
<sequence>MKSSNRGAGGQVLTSHAAAPNAGTSGGGREGGEGGGGVTSTWLGRTSARRAVEDVKTTGEEPGGRSHWERREETLQRGDVTRVIR</sequence>
<accession>A0A4Z2GNU6</accession>
<dbReference type="EMBL" id="SRLO01000462">
    <property type="protein sequence ID" value="TNN55227.1"/>
    <property type="molecule type" value="Genomic_DNA"/>
</dbReference>
<evidence type="ECO:0000313" key="2">
    <source>
        <dbReference type="EMBL" id="TNN55227.1"/>
    </source>
</evidence>